<dbReference type="EMBL" id="WMIA01000001">
    <property type="protein sequence ID" value="MTF37618.1"/>
    <property type="molecule type" value="Genomic_DNA"/>
</dbReference>
<comment type="caution">
    <text evidence="1">The sequence shown here is derived from an EMBL/GenBank/DDBJ whole genome shotgun (WGS) entry which is preliminary data.</text>
</comment>
<gene>
    <name evidence="1" type="ORF">GGC33_01555</name>
</gene>
<proteinExistence type="predicted"/>
<dbReference type="Proteomes" id="UP000437131">
    <property type="component" value="Unassembled WGS sequence"/>
</dbReference>
<evidence type="ECO:0000313" key="2">
    <source>
        <dbReference type="Proteomes" id="UP000437131"/>
    </source>
</evidence>
<protein>
    <submittedName>
        <fullName evidence="1">Uncharacterized protein</fullName>
    </submittedName>
</protein>
<dbReference type="AlphaFoldDB" id="A0A844GS78"/>
<sequence>MTYTTEELIHFLELELRATWGGKRLIFNAEEKLDNPVVAKAVDLEKMSRVFVFRDFRQQIHEYQQKHQVSGVVWRKVTFKGQTISFPEIHNQLIPIEGDKEILIDAKFPVIEFWQKVTEGLKYYLSGDRTSPITESILEELYQEAQWAEIDAGKEEVYLGLCWGNPKEYIYKWAKPESGFHRIIAAENTPSTINI</sequence>
<reference evidence="1 2" key="1">
    <citation type="submission" date="2019-11" db="EMBL/GenBank/DDBJ databases">
        <title>Isolation of a new High Light Tolerant Cyanobacteria.</title>
        <authorList>
            <person name="Dobson Z."/>
            <person name="Vaughn N."/>
            <person name="Vaughn M."/>
            <person name="Fromme P."/>
            <person name="Mazor Y."/>
        </authorList>
    </citation>
    <scope>NUCLEOTIDE SEQUENCE [LARGE SCALE GENOMIC DNA]</scope>
    <source>
        <strain evidence="1 2">0216</strain>
    </source>
</reference>
<name>A0A844GS78_9CHRO</name>
<accession>A0A844GS78</accession>
<evidence type="ECO:0000313" key="1">
    <source>
        <dbReference type="EMBL" id="MTF37618.1"/>
    </source>
</evidence>
<organism evidence="1 2">
    <name type="scientific">Cyanobacterium aponinum 0216</name>
    <dbReference type="NCBI Taxonomy" id="2676140"/>
    <lineage>
        <taxon>Bacteria</taxon>
        <taxon>Bacillati</taxon>
        <taxon>Cyanobacteriota</taxon>
        <taxon>Cyanophyceae</taxon>
        <taxon>Oscillatoriophycideae</taxon>
        <taxon>Chroococcales</taxon>
        <taxon>Geminocystaceae</taxon>
        <taxon>Cyanobacterium</taxon>
    </lineage>
</organism>
<dbReference type="RefSeq" id="WP_015218188.1">
    <property type="nucleotide sequence ID" value="NZ_WMIA01000001.1"/>
</dbReference>